<dbReference type="FunFam" id="3.20.20.70:FF:000027">
    <property type="entry name" value="Dihydropyrimidine dehydrogenase [NADP(+)]"/>
    <property type="match status" value="1"/>
</dbReference>
<evidence type="ECO:0000256" key="6">
    <source>
        <dbReference type="ARBA" id="ARBA00022643"/>
    </source>
</evidence>
<dbReference type="NCBIfam" id="NF005574">
    <property type="entry name" value="PRK07259.1"/>
    <property type="match status" value="1"/>
</dbReference>
<evidence type="ECO:0000256" key="5">
    <source>
        <dbReference type="ARBA" id="ARBA00022630"/>
    </source>
</evidence>
<accession>A0A1G1WAX4</accession>
<keyword evidence="8 9" id="KW-0560">Oxidoreductase</keyword>
<feature type="binding site" evidence="9">
    <location>
        <position position="21"/>
    </location>
    <ligand>
        <name>FMN</name>
        <dbReference type="ChEBI" id="CHEBI:58210"/>
    </ligand>
</feature>
<protein>
    <recommendedName>
        <fullName evidence="9">Dihydroorotate dehydrogenase</fullName>
        <shortName evidence="9">DHOD</shortName>
        <shortName evidence="9">DHODase</shortName>
        <shortName evidence="9">DHOdehase</shortName>
        <ecNumber evidence="9">1.3.-.-</ecNumber>
    </recommendedName>
</protein>
<comment type="catalytic activity">
    <reaction evidence="9">
        <text>(S)-dihydroorotate + A = orotate + AH2</text>
        <dbReference type="Rhea" id="RHEA:18073"/>
        <dbReference type="ChEBI" id="CHEBI:13193"/>
        <dbReference type="ChEBI" id="CHEBI:17499"/>
        <dbReference type="ChEBI" id="CHEBI:30839"/>
        <dbReference type="ChEBI" id="CHEBI:30864"/>
    </reaction>
</comment>
<name>A0A1G1WAX4_9BACT</name>
<dbReference type="GO" id="GO:0004152">
    <property type="term" value="F:dihydroorotate dehydrogenase activity"/>
    <property type="evidence" value="ECO:0007669"/>
    <property type="project" value="UniProtKB-UniRule"/>
</dbReference>
<comment type="caution">
    <text evidence="11">The sequence shown here is derived from an EMBL/GenBank/DDBJ whole genome shotgun (WGS) entry which is preliminary data.</text>
</comment>
<dbReference type="InterPro" id="IPR001295">
    <property type="entry name" value="Dihydroorotate_DH_CS"/>
</dbReference>
<gene>
    <name evidence="9" type="primary">pyrD</name>
    <name evidence="11" type="ORF">A2Y57_03640</name>
</gene>
<evidence type="ECO:0000256" key="2">
    <source>
        <dbReference type="ARBA" id="ARBA00004725"/>
    </source>
</evidence>
<dbReference type="Pfam" id="PF01180">
    <property type="entry name" value="DHO_dh"/>
    <property type="match status" value="1"/>
</dbReference>
<dbReference type="EC" id="1.3.-.-" evidence="9"/>
<dbReference type="GO" id="GO:0005737">
    <property type="term" value="C:cytoplasm"/>
    <property type="evidence" value="ECO:0007669"/>
    <property type="project" value="UniProtKB-SubCell"/>
</dbReference>
<feature type="binding site" evidence="9">
    <location>
        <position position="45"/>
    </location>
    <ligand>
        <name>substrate</name>
    </ligand>
</feature>
<dbReference type="InterPro" id="IPR033888">
    <property type="entry name" value="DHOD_1B"/>
</dbReference>
<dbReference type="Gene3D" id="3.20.20.70">
    <property type="entry name" value="Aldolase class I"/>
    <property type="match status" value="1"/>
</dbReference>
<feature type="binding site" evidence="9">
    <location>
        <begin position="267"/>
        <end position="268"/>
    </location>
    <ligand>
        <name>FMN</name>
        <dbReference type="ChEBI" id="CHEBI:58210"/>
    </ligand>
</feature>
<feature type="binding site" evidence="9">
    <location>
        <position position="128"/>
    </location>
    <ligand>
        <name>FMN</name>
        <dbReference type="ChEBI" id="CHEBI:58210"/>
    </ligand>
</feature>
<dbReference type="PIRSF" id="PIRSF000164">
    <property type="entry name" value="DHO_oxidase"/>
    <property type="match status" value="1"/>
</dbReference>
<reference evidence="11 12" key="1">
    <citation type="journal article" date="2016" name="Nat. Commun.">
        <title>Thousands of microbial genomes shed light on interconnected biogeochemical processes in an aquifer system.</title>
        <authorList>
            <person name="Anantharaman K."/>
            <person name="Brown C.T."/>
            <person name="Hug L.A."/>
            <person name="Sharon I."/>
            <person name="Castelle C.J."/>
            <person name="Probst A.J."/>
            <person name="Thomas B.C."/>
            <person name="Singh A."/>
            <person name="Wilkins M.J."/>
            <person name="Karaoz U."/>
            <person name="Brodie E.L."/>
            <person name="Williams K.H."/>
            <person name="Hubbard S.S."/>
            <person name="Banfield J.F."/>
        </authorList>
    </citation>
    <scope>NUCLEOTIDE SEQUENCE [LARGE SCALE GENOMIC DNA]</scope>
</reference>
<keyword evidence="4 9" id="KW-0963">Cytoplasm</keyword>
<dbReference type="EMBL" id="MHCQ01000015">
    <property type="protein sequence ID" value="OGY24771.1"/>
    <property type="molecule type" value="Genomic_DNA"/>
</dbReference>
<dbReference type="InterPro" id="IPR013785">
    <property type="entry name" value="Aldolase_TIM"/>
</dbReference>
<evidence type="ECO:0000256" key="1">
    <source>
        <dbReference type="ARBA" id="ARBA00004496"/>
    </source>
</evidence>
<feature type="binding site" evidence="9">
    <location>
        <position position="219"/>
    </location>
    <ligand>
        <name>FMN</name>
        <dbReference type="ChEBI" id="CHEBI:58210"/>
    </ligand>
</feature>
<dbReference type="PANTHER" id="PTHR48109:SF1">
    <property type="entry name" value="DIHYDROOROTATE DEHYDROGENASE (FUMARATE)"/>
    <property type="match status" value="1"/>
</dbReference>
<comment type="function">
    <text evidence="9">Catalyzes the conversion of dihydroorotate to orotate.</text>
</comment>
<feature type="active site" description="Nucleophile" evidence="9">
    <location>
        <position position="131"/>
    </location>
</feature>
<comment type="similarity">
    <text evidence="3 9">Belongs to the dihydroorotate dehydrogenase family. Type 1 subfamily.</text>
</comment>
<dbReference type="InterPro" id="IPR024920">
    <property type="entry name" value="Dihydroorotate_DH_1"/>
</dbReference>
<evidence type="ECO:0000256" key="3">
    <source>
        <dbReference type="ARBA" id="ARBA00008008"/>
    </source>
</evidence>
<dbReference type="NCBIfam" id="TIGR01037">
    <property type="entry name" value="pyrD_sub1_fam"/>
    <property type="match status" value="1"/>
</dbReference>
<dbReference type="InterPro" id="IPR012135">
    <property type="entry name" value="Dihydroorotate_DH_1_2"/>
</dbReference>
<comment type="caution">
    <text evidence="9">Lacks conserved residue(s) required for the propagation of feature annotation.</text>
</comment>
<feature type="binding site" evidence="9">
    <location>
        <position position="128"/>
    </location>
    <ligand>
        <name>substrate</name>
    </ligand>
</feature>
<evidence type="ECO:0000256" key="8">
    <source>
        <dbReference type="ARBA" id="ARBA00023002"/>
    </source>
</evidence>
<dbReference type="InterPro" id="IPR049622">
    <property type="entry name" value="Dihydroorotate_DH_I"/>
</dbReference>
<keyword evidence="7 9" id="KW-0665">Pyrimidine biosynthesis</keyword>
<dbReference type="PROSITE" id="PS00912">
    <property type="entry name" value="DHODEHASE_2"/>
    <property type="match status" value="1"/>
</dbReference>
<dbReference type="AlphaFoldDB" id="A0A1G1WAX4"/>
<evidence type="ECO:0000256" key="7">
    <source>
        <dbReference type="ARBA" id="ARBA00022975"/>
    </source>
</evidence>
<comment type="cofactor">
    <cofactor evidence="9">
        <name>FMN</name>
        <dbReference type="ChEBI" id="CHEBI:58210"/>
    </cofactor>
    <text evidence="9">Binds 1 FMN per subunit.</text>
</comment>
<organism evidence="11 12">
    <name type="scientific">Candidatus Woykebacteria bacterium RBG_13_40_7b</name>
    <dbReference type="NCBI Taxonomy" id="1802594"/>
    <lineage>
        <taxon>Bacteria</taxon>
        <taxon>Candidatus Woykeibacteriota</taxon>
    </lineage>
</organism>
<feature type="binding site" evidence="9">
    <location>
        <begin position="245"/>
        <end position="246"/>
    </location>
    <ligand>
        <name>FMN</name>
        <dbReference type="ChEBI" id="CHEBI:58210"/>
    </ligand>
</feature>
<dbReference type="GO" id="GO:0006207">
    <property type="term" value="P:'de novo' pyrimidine nucleobase biosynthetic process"/>
    <property type="evidence" value="ECO:0007669"/>
    <property type="project" value="InterPro"/>
</dbReference>
<feature type="binding site" evidence="9">
    <location>
        <position position="167"/>
    </location>
    <ligand>
        <name>FMN</name>
        <dbReference type="ChEBI" id="CHEBI:58210"/>
    </ligand>
</feature>
<dbReference type="CDD" id="cd04740">
    <property type="entry name" value="DHOD_1B_like"/>
    <property type="match status" value="1"/>
</dbReference>
<keyword evidence="5 9" id="KW-0285">Flavoprotein</keyword>
<dbReference type="PANTHER" id="PTHR48109">
    <property type="entry name" value="DIHYDROOROTATE DEHYDROGENASE (QUINONE), MITOCHONDRIAL-RELATED"/>
    <property type="match status" value="1"/>
</dbReference>
<dbReference type="Proteomes" id="UP000177103">
    <property type="component" value="Unassembled WGS sequence"/>
</dbReference>
<feature type="binding site" evidence="9">
    <location>
        <begin position="69"/>
        <end position="73"/>
    </location>
    <ligand>
        <name>substrate</name>
    </ligand>
</feature>
<comment type="pathway">
    <text evidence="2 9">Pyrimidine metabolism; UMP biosynthesis via de novo pathway.</text>
</comment>
<keyword evidence="6 9" id="KW-0288">FMN</keyword>
<dbReference type="GO" id="GO:0044205">
    <property type="term" value="P:'de novo' UMP biosynthetic process"/>
    <property type="evidence" value="ECO:0007669"/>
    <property type="project" value="UniProtKB-UniRule"/>
</dbReference>
<feature type="binding site" evidence="9">
    <location>
        <begin position="45"/>
        <end position="46"/>
    </location>
    <ligand>
        <name>FMN</name>
        <dbReference type="ChEBI" id="CHEBI:58210"/>
    </ligand>
</feature>
<dbReference type="UniPathway" id="UPA00070"/>
<proteinExistence type="inferred from homology"/>
<feature type="binding site" evidence="9">
    <location>
        <position position="193"/>
    </location>
    <ligand>
        <name>FMN</name>
        <dbReference type="ChEBI" id="CHEBI:58210"/>
    </ligand>
</feature>
<feature type="domain" description="Dihydroorotate dehydrogenase catalytic" evidence="10">
    <location>
        <begin position="4"/>
        <end position="289"/>
    </location>
</feature>
<evidence type="ECO:0000313" key="11">
    <source>
        <dbReference type="EMBL" id="OGY24771.1"/>
    </source>
</evidence>
<dbReference type="SUPFAM" id="SSF51395">
    <property type="entry name" value="FMN-linked oxidoreductases"/>
    <property type="match status" value="1"/>
</dbReference>
<evidence type="ECO:0000256" key="9">
    <source>
        <dbReference type="HAMAP-Rule" id="MF_00224"/>
    </source>
</evidence>
<evidence type="ECO:0000256" key="4">
    <source>
        <dbReference type="ARBA" id="ARBA00022490"/>
    </source>
</evidence>
<evidence type="ECO:0000259" key="10">
    <source>
        <dbReference type="Pfam" id="PF01180"/>
    </source>
</evidence>
<sequence>MVDLSTEICGVNLKNPTVLASGILGIGSDLLVRVAKNGAGAVTSKSCCLLPREGHRNPILVEVEGGFLNAVGLPNPGAEEEVEALAEAKKKIDGSSVLIASFFADTVKNFGKVAKIISEAKPDLLEVNISCPNTGDDLGRNFAEREDTVAEVTREVKKSTKIPIIVKLAPNVPDIGRIAKAAVEAGADAIAAINTLPGMKIDLGSGKPILTNRVGGMSGPMIKTLAVRCVFDICRVVKVPVIGIGGVATGEDAAEMIMAGAAAVGVGSAVYQRGLNVFDNVAKELETFMKKHNYKKLENFRGVALKE</sequence>
<dbReference type="InterPro" id="IPR050074">
    <property type="entry name" value="DHO_dehydrogenase"/>
</dbReference>
<feature type="binding site" evidence="9">
    <location>
        <begin position="194"/>
        <end position="195"/>
    </location>
    <ligand>
        <name>substrate</name>
    </ligand>
</feature>
<dbReference type="InterPro" id="IPR005720">
    <property type="entry name" value="Dihydroorotate_DH_cat"/>
</dbReference>
<evidence type="ECO:0000313" key="12">
    <source>
        <dbReference type="Proteomes" id="UP000177103"/>
    </source>
</evidence>
<dbReference type="HAMAP" id="MF_00224">
    <property type="entry name" value="DHO_dh_type1"/>
    <property type="match status" value="1"/>
</dbReference>
<comment type="subcellular location">
    <subcellularLocation>
        <location evidence="1 9">Cytoplasm</location>
    </subcellularLocation>
</comment>